<sequence length="221" mass="25496">MFCYTFKGLYKRENQTMMKTFIVFCFKDKSESEYGIGYKQIIIKNMEIKIRQEQENDYKVVYELIELAFRNMEESDHREHFLVERLRKSEAFIPELSLVAEKDGEIIGYILMTKVEIVSDVKAMSSLALAPVAVLPKYQGQGVGGTLICEVHKRAVELGYGSAVLLGHKDYYPKFGYKKAIDLGIEFPFEVSYEYCMAVELLPNALKNVRGMVKYSKPFIN</sequence>
<dbReference type="GO" id="GO:0016747">
    <property type="term" value="F:acyltransferase activity, transferring groups other than amino-acyl groups"/>
    <property type="evidence" value="ECO:0007669"/>
    <property type="project" value="InterPro"/>
</dbReference>
<dbReference type="SUPFAM" id="SSF55729">
    <property type="entry name" value="Acyl-CoA N-acyltransferases (Nat)"/>
    <property type="match status" value="1"/>
</dbReference>
<dbReference type="Gene3D" id="3.40.630.30">
    <property type="match status" value="1"/>
</dbReference>
<dbReference type="EMBL" id="FQVD01000008">
    <property type="protein sequence ID" value="SHE90711.1"/>
    <property type="molecule type" value="Genomic_DNA"/>
</dbReference>
<evidence type="ECO:0000259" key="1">
    <source>
        <dbReference type="PROSITE" id="PS51186"/>
    </source>
</evidence>
<dbReference type="STRING" id="871325.SAMN05444349_10815"/>
<reference evidence="2 3" key="1">
    <citation type="submission" date="2016-11" db="EMBL/GenBank/DDBJ databases">
        <authorList>
            <person name="Jaros S."/>
            <person name="Januszkiewicz K."/>
            <person name="Wedrychowicz H."/>
        </authorList>
    </citation>
    <scope>NUCLEOTIDE SEQUENCE [LARGE SCALE GENOMIC DNA]</scope>
    <source>
        <strain evidence="2 3">DSM 26883</strain>
    </source>
</reference>
<protein>
    <submittedName>
        <fullName evidence="2">Predicted N-acetyltransferase YhbS</fullName>
    </submittedName>
</protein>
<dbReference type="CDD" id="cd04301">
    <property type="entry name" value="NAT_SF"/>
    <property type="match status" value="1"/>
</dbReference>
<dbReference type="InterPro" id="IPR050276">
    <property type="entry name" value="MshD_Acetyltransferase"/>
</dbReference>
<evidence type="ECO:0000313" key="2">
    <source>
        <dbReference type="EMBL" id="SHE90711.1"/>
    </source>
</evidence>
<dbReference type="PROSITE" id="PS51186">
    <property type="entry name" value="GNAT"/>
    <property type="match status" value="1"/>
</dbReference>
<evidence type="ECO:0000313" key="3">
    <source>
        <dbReference type="Proteomes" id="UP000184436"/>
    </source>
</evidence>
<organism evidence="2 3">
    <name type="scientific">Bacteroides faecichinchillae</name>
    <dbReference type="NCBI Taxonomy" id="871325"/>
    <lineage>
        <taxon>Bacteria</taxon>
        <taxon>Pseudomonadati</taxon>
        <taxon>Bacteroidota</taxon>
        <taxon>Bacteroidia</taxon>
        <taxon>Bacteroidales</taxon>
        <taxon>Bacteroidaceae</taxon>
        <taxon>Bacteroides</taxon>
    </lineage>
</organism>
<dbReference type="Proteomes" id="UP000184436">
    <property type="component" value="Unassembled WGS sequence"/>
</dbReference>
<feature type="domain" description="N-acetyltransferase" evidence="1">
    <location>
        <begin position="48"/>
        <end position="202"/>
    </location>
</feature>
<name>A0A1M4XBB6_9BACE</name>
<dbReference type="PANTHER" id="PTHR43617:SF2">
    <property type="entry name" value="UPF0039 PROTEIN SLL0451"/>
    <property type="match status" value="1"/>
</dbReference>
<gene>
    <name evidence="2" type="ORF">SAMN05444349_10815</name>
</gene>
<dbReference type="PANTHER" id="PTHR43617">
    <property type="entry name" value="L-AMINO ACID N-ACETYLTRANSFERASE"/>
    <property type="match status" value="1"/>
</dbReference>
<accession>A0A1M4XBB6</accession>
<proteinExistence type="predicted"/>
<dbReference type="Pfam" id="PF13508">
    <property type="entry name" value="Acetyltransf_7"/>
    <property type="match status" value="1"/>
</dbReference>
<keyword evidence="2" id="KW-0808">Transferase</keyword>
<dbReference type="InterPro" id="IPR000182">
    <property type="entry name" value="GNAT_dom"/>
</dbReference>
<keyword evidence="3" id="KW-1185">Reference proteome</keyword>
<dbReference type="InterPro" id="IPR016181">
    <property type="entry name" value="Acyl_CoA_acyltransferase"/>
</dbReference>
<dbReference type="AlphaFoldDB" id="A0A1M4XBB6"/>